<feature type="coiled-coil region" evidence="1">
    <location>
        <begin position="20"/>
        <end position="47"/>
    </location>
</feature>
<comment type="caution">
    <text evidence="2">The sequence shown here is derived from an EMBL/GenBank/DDBJ whole genome shotgun (WGS) entry which is preliminary data.</text>
</comment>
<dbReference type="EMBL" id="CAJNIZ010001272">
    <property type="protein sequence ID" value="CAE7187222.1"/>
    <property type="molecule type" value="Genomic_DNA"/>
</dbReference>
<protein>
    <submittedName>
        <fullName evidence="2">Uncharacterized protein</fullName>
    </submittedName>
</protein>
<keyword evidence="3" id="KW-1185">Reference proteome</keyword>
<gene>
    <name evidence="2" type="ORF">SPIL2461_LOCUS1327</name>
</gene>
<keyword evidence="1" id="KW-0175">Coiled coil</keyword>
<proteinExistence type="predicted"/>
<name>A0A812IXG5_SYMPI</name>
<accession>A0A812IXG5</accession>
<evidence type="ECO:0000256" key="1">
    <source>
        <dbReference type="SAM" id="Coils"/>
    </source>
</evidence>
<sequence>MEKFDFGRFTLCSFFVPDIWKDLEEKNKEAELAVDAANAAASEAYREDQKKAAAAAARKGGGENELADLD</sequence>
<evidence type="ECO:0000313" key="3">
    <source>
        <dbReference type="Proteomes" id="UP000649617"/>
    </source>
</evidence>
<evidence type="ECO:0000313" key="2">
    <source>
        <dbReference type="EMBL" id="CAE7187222.1"/>
    </source>
</evidence>
<dbReference type="Proteomes" id="UP000649617">
    <property type="component" value="Unassembled WGS sequence"/>
</dbReference>
<organism evidence="2 3">
    <name type="scientific">Symbiodinium pilosum</name>
    <name type="common">Dinoflagellate</name>
    <dbReference type="NCBI Taxonomy" id="2952"/>
    <lineage>
        <taxon>Eukaryota</taxon>
        <taxon>Sar</taxon>
        <taxon>Alveolata</taxon>
        <taxon>Dinophyceae</taxon>
        <taxon>Suessiales</taxon>
        <taxon>Symbiodiniaceae</taxon>
        <taxon>Symbiodinium</taxon>
    </lineage>
</organism>
<reference evidence="2" key="1">
    <citation type="submission" date="2021-02" db="EMBL/GenBank/DDBJ databases">
        <authorList>
            <person name="Dougan E. K."/>
            <person name="Rhodes N."/>
            <person name="Thang M."/>
            <person name="Chan C."/>
        </authorList>
    </citation>
    <scope>NUCLEOTIDE SEQUENCE</scope>
</reference>
<dbReference type="AlphaFoldDB" id="A0A812IXG5"/>